<name>A0A6J6NW52_9ZZZZ</name>
<dbReference type="PANTHER" id="PTHR43802">
    <property type="entry name" value="ENOYL-COA HYDRATASE"/>
    <property type="match status" value="1"/>
</dbReference>
<dbReference type="EMBL" id="CAFBQW010000187">
    <property type="protein sequence ID" value="CAB5068332.1"/>
    <property type="molecule type" value="Genomic_DNA"/>
</dbReference>
<evidence type="ECO:0000313" key="4">
    <source>
        <dbReference type="EMBL" id="CAB4967780.1"/>
    </source>
</evidence>
<organism evidence="2">
    <name type="scientific">freshwater metagenome</name>
    <dbReference type="NCBI Taxonomy" id="449393"/>
    <lineage>
        <taxon>unclassified sequences</taxon>
        <taxon>metagenomes</taxon>
        <taxon>ecological metagenomes</taxon>
    </lineage>
</organism>
<evidence type="ECO:0000313" key="3">
    <source>
        <dbReference type="EMBL" id="CAB4793693.1"/>
    </source>
</evidence>
<reference evidence="2" key="1">
    <citation type="submission" date="2020-05" db="EMBL/GenBank/DDBJ databases">
        <authorList>
            <person name="Chiriac C."/>
            <person name="Salcher M."/>
            <person name="Ghai R."/>
            <person name="Kavagutti S V."/>
        </authorList>
    </citation>
    <scope>NUCLEOTIDE SEQUENCE</scope>
</reference>
<dbReference type="EMBL" id="CAEZXS010000016">
    <property type="protein sequence ID" value="CAB4688523.1"/>
    <property type="molecule type" value="Genomic_DNA"/>
</dbReference>
<dbReference type="AlphaFoldDB" id="A0A6J6NW52"/>
<dbReference type="EMBL" id="CAFAAQ010000003">
    <property type="protein sequence ID" value="CAB4793693.1"/>
    <property type="molecule type" value="Genomic_DNA"/>
</dbReference>
<dbReference type="EMBL" id="CAFBPW010000027">
    <property type="protein sequence ID" value="CAB5028571.1"/>
    <property type="molecule type" value="Genomic_DNA"/>
</dbReference>
<dbReference type="InterPro" id="IPR029045">
    <property type="entry name" value="ClpP/crotonase-like_dom_sf"/>
</dbReference>
<sequence length="259" mass="28582">MSGTIHLEIDAGIATITNDNTEKHNAFDDEMDARLFEILAEIQSSPEIRVVIWRGEGKSFSSGRDVGSIGVAKTELTHHELMRRGHRGIQQLWQMDQPVLVACKGWVMGGSFQRALLCDIRVAAEGTRFRLPELTYGVIPDTGGVAVLHQMCGDGVVNDMVLTGRVMEAEEALRHGVVSRVVAESELDEVVRSMAEQIASTPIITVKLYREVLRHLSLPALRSSMADELTYQTTLNKSDDFAEFKAAKAEGRDPRYSGS</sequence>
<dbReference type="EMBL" id="CAFBOG010000001">
    <property type="protein sequence ID" value="CAB4967780.1"/>
    <property type="molecule type" value="Genomic_DNA"/>
</dbReference>
<comment type="similarity">
    <text evidence="1">Belongs to the enoyl-CoA hydratase/isomerase family.</text>
</comment>
<dbReference type="SUPFAM" id="SSF52096">
    <property type="entry name" value="ClpP/crotonase"/>
    <property type="match status" value="1"/>
</dbReference>
<proteinExistence type="inferred from homology"/>
<dbReference type="Pfam" id="PF00378">
    <property type="entry name" value="ECH_1"/>
    <property type="match status" value="1"/>
</dbReference>
<dbReference type="CDD" id="cd06558">
    <property type="entry name" value="crotonase-like"/>
    <property type="match status" value="1"/>
</dbReference>
<evidence type="ECO:0000256" key="1">
    <source>
        <dbReference type="ARBA" id="ARBA00005254"/>
    </source>
</evidence>
<dbReference type="Gene3D" id="3.90.226.10">
    <property type="entry name" value="2-enoyl-CoA Hydratase, Chain A, domain 1"/>
    <property type="match status" value="1"/>
</dbReference>
<protein>
    <submittedName>
        <fullName evidence="2">Unannotated protein</fullName>
    </submittedName>
</protein>
<evidence type="ECO:0000313" key="2">
    <source>
        <dbReference type="EMBL" id="CAB4688523.1"/>
    </source>
</evidence>
<evidence type="ECO:0000313" key="6">
    <source>
        <dbReference type="EMBL" id="CAB5068332.1"/>
    </source>
</evidence>
<dbReference type="PANTHER" id="PTHR43802:SF1">
    <property type="entry name" value="IP11341P-RELATED"/>
    <property type="match status" value="1"/>
</dbReference>
<accession>A0A6J6NW52</accession>
<gene>
    <name evidence="2" type="ORF">UFOPK2582_00257</name>
    <name evidence="3" type="ORF">UFOPK3046_00089</name>
    <name evidence="4" type="ORF">UFOPK3914_00007</name>
    <name evidence="5" type="ORF">UFOPK4173_00397</name>
    <name evidence="6" type="ORF">UFOPK4354_01468</name>
</gene>
<dbReference type="InterPro" id="IPR001753">
    <property type="entry name" value="Enoyl-CoA_hydra/iso"/>
</dbReference>
<evidence type="ECO:0000313" key="5">
    <source>
        <dbReference type="EMBL" id="CAB5028571.1"/>
    </source>
</evidence>